<dbReference type="Gene3D" id="3.40.1190.10">
    <property type="entry name" value="Mur-like, catalytic domain"/>
    <property type="match status" value="1"/>
</dbReference>
<keyword evidence="8" id="KW-0961">Cell wall biogenesis/degradation</keyword>
<dbReference type="InterPro" id="IPR050061">
    <property type="entry name" value="MurCDEF_pg_biosynth"/>
</dbReference>
<dbReference type="InterPro" id="IPR000713">
    <property type="entry name" value="Mur_ligase_N"/>
</dbReference>
<dbReference type="PANTHER" id="PTHR43445:SF5">
    <property type="entry name" value="UDP-N-ACETYLMURAMATE--L-ALANYL-GAMMA-D-GLUTAMYL-MESO-2,6-DIAMINOHEPTANDIOATE LIGASE"/>
    <property type="match status" value="1"/>
</dbReference>
<dbReference type="AlphaFoldDB" id="A0A2H3P4E6"/>
<evidence type="ECO:0000259" key="11">
    <source>
        <dbReference type="Pfam" id="PF08245"/>
    </source>
</evidence>
<dbReference type="GO" id="GO:0009252">
    <property type="term" value="P:peptidoglycan biosynthetic process"/>
    <property type="evidence" value="ECO:0007669"/>
    <property type="project" value="UniProtKB-KW"/>
</dbReference>
<keyword evidence="2" id="KW-0132">Cell division</keyword>
<keyword evidence="3" id="KW-0547">Nucleotide-binding</keyword>
<accession>A0A2H3P4E6</accession>
<keyword evidence="5" id="KW-0133">Cell shape</keyword>
<dbReference type="OrthoDB" id="9804126at2"/>
<dbReference type="EMBL" id="PDEP01000014">
    <property type="protein sequence ID" value="PEN05401.1"/>
    <property type="molecule type" value="Genomic_DNA"/>
</dbReference>
<keyword evidence="4" id="KW-0067">ATP-binding</keyword>
<reference evidence="12 13" key="1">
    <citation type="submission" date="2017-10" db="EMBL/GenBank/DDBJ databases">
        <title>Draft genome of Longimonas halophila.</title>
        <authorList>
            <person name="Goh K.M."/>
            <person name="Shamsir M.S."/>
            <person name="Lim S.W."/>
        </authorList>
    </citation>
    <scope>NUCLEOTIDE SEQUENCE [LARGE SCALE GENOMIC DNA]</scope>
    <source>
        <strain evidence="12 13">KCTC 42399</strain>
    </source>
</reference>
<evidence type="ECO:0000256" key="1">
    <source>
        <dbReference type="ARBA" id="ARBA00022598"/>
    </source>
</evidence>
<feature type="domain" description="Mur ligase C-terminal" evidence="10">
    <location>
        <begin position="339"/>
        <end position="471"/>
    </location>
</feature>
<evidence type="ECO:0000256" key="7">
    <source>
        <dbReference type="ARBA" id="ARBA00023306"/>
    </source>
</evidence>
<comment type="caution">
    <text evidence="12">The sequence shown here is derived from an EMBL/GenBank/DDBJ whole genome shotgun (WGS) entry which is preliminary data.</text>
</comment>
<dbReference type="GO" id="GO:0008360">
    <property type="term" value="P:regulation of cell shape"/>
    <property type="evidence" value="ECO:0007669"/>
    <property type="project" value="UniProtKB-KW"/>
</dbReference>
<dbReference type="Proteomes" id="UP000221024">
    <property type="component" value="Unassembled WGS sequence"/>
</dbReference>
<evidence type="ECO:0000256" key="6">
    <source>
        <dbReference type="ARBA" id="ARBA00022984"/>
    </source>
</evidence>
<dbReference type="SUPFAM" id="SSF51984">
    <property type="entry name" value="MurCD N-terminal domain"/>
    <property type="match status" value="1"/>
</dbReference>
<dbReference type="InterPro" id="IPR013221">
    <property type="entry name" value="Mur_ligase_cen"/>
</dbReference>
<organism evidence="12 13">
    <name type="scientific">Longimonas halophila</name>
    <dbReference type="NCBI Taxonomy" id="1469170"/>
    <lineage>
        <taxon>Bacteria</taxon>
        <taxon>Pseudomonadati</taxon>
        <taxon>Rhodothermota</taxon>
        <taxon>Rhodothermia</taxon>
        <taxon>Rhodothermales</taxon>
        <taxon>Salisaetaceae</taxon>
        <taxon>Longimonas</taxon>
    </lineage>
</organism>
<dbReference type="RefSeq" id="WP_098063050.1">
    <property type="nucleotide sequence ID" value="NZ_PDEP01000014.1"/>
</dbReference>
<dbReference type="Pfam" id="PF01225">
    <property type="entry name" value="Mur_ligase"/>
    <property type="match status" value="1"/>
</dbReference>
<evidence type="ECO:0000313" key="13">
    <source>
        <dbReference type="Proteomes" id="UP000221024"/>
    </source>
</evidence>
<dbReference type="Pfam" id="PF08245">
    <property type="entry name" value="Mur_ligase_M"/>
    <property type="match status" value="1"/>
</dbReference>
<sequence>MPPDAHLRSFNRPDVPAPDAVNDVYLIGICGTGMGSLAQLFDEAGYDVRGSDEAAYPPMSTQLKNRGIEVLEGYDAAHLDPAPDLTVVGNACTPTHPEAAYAREHGLVQQSFPEALGHTFLTENRRSIVVTGTHGKTTTTSLLTHTLRAAEADPGYLIGGVLQSTGQSAHLGTDQPFVIEGDEYNSAYFDDRPKFMHYRPDKAIVTSLEFDHADVFADEDTYREAFEAFVGTLGARDGLLVLCGDDPAVARLGAHTDGRVRTYGLDPSNDVTVADHEAGPEGQRFTITMGGLERGSYTLPLHGRHNLQNALAVALIAFSEGCNSAQVARGFETFEGVARRQEVRGVVNDITVIDDFAHHPTAVQTTLRGLRTAYPERRLIVAFEPRSNTSRRARFATAYAEAFDAADQVVLSTPPFRHNDRADDRLDVHAVAATIRERGVHATVADDPDDTLRRVQQLAQPGDVVVTMSNGAFGELSTRLLDTLAASS</sequence>
<dbReference type="GO" id="GO:0016881">
    <property type="term" value="F:acid-amino acid ligase activity"/>
    <property type="evidence" value="ECO:0007669"/>
    <property type="project" value="InterPro"/>
</dbReference>
<evidence type="ECO:0000256" key="2">
    <source>
        <dbReference type="ARBA" id="ARBA00022618"/>
    </source>
</evidence>
<evidence type="ECO:0000259" key="9">
    <source>
        <dbReference type="Pfam" id="PF01225"/>
    </source>
</evidence>
<feature type="domain" description="Mur ligase N-terminal catalytic" evidence="9">
    <location>
        <begin position="24"/>
        <end position="118"/>
    </location>
</feature>
<dbReference type="InterPro" id="IPR036615">
    <property type="entry name" value="Mur_ligase_C_dom_sf"/>
</dbReference>
<evidence type="ECO:0000256" key="4">
    <source>
        <dbReference type="ARBA" id="ARBA00022840"/>
    </source>
</evidence>
<dbReference type="GO" id="GO:0071555">
    <property type="term" value="P:cell wall organization"/>
    <property type="evidence" value="ECO:0007669"/>
    <property type="project" value="UniProtKB-KW"/>
</dbReference>
<keyword evidence="1 12" id="KW-0436">Ligase</keyword>
<dbReference type="SUPFAM" id="SSF53244">
    <property type="entry name" value="MurD-like peptide ligases, peptide-binding domain"/>
    <property type="match status" value="1"/>
</dbReference>
<dbReference type="PANTHER" id="PTHR43445">
    <property type="entry name" value="UDP-N-ACETYLMURAMATE--L-ALANINE LIGASE-RELATED"/>
    <property type="match status" value="1"/>
</dbReference>
<evidence type="ECO:0000313" key="12">
    <source>
        <dbReference type="EMBL" id="PEN05401.1"/>
    </source>
</evidence>
<dbReference type="Gene3D" id="3.40.50.720">
    <property type="entry name" value="NAD(P)-binding Rossmann-like Domain"/>
    <property type="match status" value="1"/>
</dbReference>
<dbReference type="GO" id="GO:0051301">
    <property type="term" value="P:cell division"/>
    <property type="evidence" value="ECO:0007669"/>
    <property type="project" value="UniProtKB-KW"/>
</dbReference>
<dbReference type="Gene3D" id="3.90.190.20">
    <property type="entry name" value="Mur ligase, C-terminal domain"/>
    <property type="match status" value="1"/>
</dbReference>
<evidence type="ECO:0000259" key="10">
    <source>
        <dbReference type="Pfam" id="PF02875"/>
    </source>
</evidence>
<keyword evidence="13" id="KW-1185">Reference proteome</keyword>
<keyword evidence="6" id="KW-0573">Peptidoglycan synthesis</keyword>
<feature type="domain" description="Mur ligase central" evidence="11">
    <location>
        <begin position="130"/>
        <end position="316"/>
    </location>
</feature>
<dbReference type="InterPro" id="IPR036565">
    <property type="entry name" value="Mur-like_cat_sf"/>
</dbReference>
<evidence type="ECO:0000256" key="3">
    <source>
        <dbReference type="ARBA" id="ARBA00022741"/>
    </source>
</evidence>
<protein>
    <submittedName>
        <fullName evidence="12">UDP-N-acetylmuramate:L-alanyl-gamma-D-glutamyl-meso-diaminopimelate ligase</fullName>
    </submittedName>
</protein>
<dbReference type="InterPro" id="IPR004101">
    <property type="entry name" value="Mur_ligase_C"/>
</dbReference>
<name>A0A2H3P4E6_9BACT</name>
<evidence type="ECO:0000256" key="5">
    <source>
        <dbReference type="ARBA" id="ARBA00022960"/>
    </source>
</evidence>
<dbReference type="GO" id="GO:0005524">
    <property type="term" value="F:ATP binding"/>
    <property type="evidence" value="ECO:0007669"/>
    <property type="project" value="UniProtKB-KW"/>
</dbReference>
<dbReference type="Pfam" id="PF02875">
    <property type="entry name" value="Mur_ligase_C"/>
    <property type="match status" value="1"/>
</dbReference>
<keyword evidence="7" id="KW-0131">Cell cycle</keyword>
<dbReference type="SUPFAM" id="SSF53623">
    <property type="entry name" value="MurD-like peptide ligases, catalytic domain"/>
    <property type="match status" value="1"/>
</dbReference>
<proteinExistence type="predicted"/>
<gene>
    <name evidence="12" type="ORF">CRI93_12855</name>
</gene>
<evidence type="ECO:0000256" key="8">
    <source>
        <dbReference type="ARBA" id="ARBA00023316"/>
    </source>
</evidence>